<name>K0S100_THAOC</name>
<reference evidence="1 2" key="1">
    <citation type="journal article" date="2012" name="Genome Biol.">
        <title>Genome and low-iron response of an oceanic diatom adapted to chronic iron limitation.</title>
        <authorList>
            <person name="Lommer M."/>
            <person name="Specht M."/>
            <person name="Roy A.S."/>
            <person name="Kraemer L."/>
            <person name="Andreson R."/>
            <person name="Gutowska M.A."/>
            <person name="Wolf J."/>
            <person name="Bergner S.V."/>
            <person name="Schilhabel M.B."/>
            <person name="Klostermeier U.C."/>
            <person name="Beiko R.G."/>
            <person name="Rosenstiel P."/>
            <person name="Hippler M."/>
            <person name="Laroche J."/>
        </authorList>
    </citation>
    <scope>NUCLEOTIDE SEQUENCE [LARGE SCALE GENOMIC DNA]</scope>
    <source>
        <strain evidence="1 2">CCMP1005</strain>
    </source>
</reference>
<dbReference type="OrthoDB" id="1607513at2759"/>
<sequence length="147" mass="17043">LTTLTNLDASRCSIKFYSDHKAVFPVLWIQSQCEESRRVVEVGCERFFNLAGYISSPRRTNLGVRTYERLAMLSCLLRKVYVDEEWVAQEYLRRCKAGAWKSEQDEESLKCWNLERIIESELIGAPVPVDLTMEEFVEVDASIQVIE</sequence>
<dbReference type="AlphaFoldDB" id="K0S100"/>
<evidence type="ECO:0000313" key="1">
    <source>
        <dbReference type="EMBL" id="EJK52572.1"/>
    </source>
</evidence>
<feature type="non-terminal residue" evidence="1">
    <location>
        <position position="1"/>
    </location>
</feature>
<evidence type="ECO:0008006" key="3">
    <source>
        <dbReference type="Google" id="ProtNLM"/>
    </source>
</evidence>
<evidence type="ECO:0000313" key="2">
    <source>
        <dbReference type="Proteomes" id="UP000266841"/>
    </source>
</evidence>
<gene>
    <name evidence="1" type="ORF">THAOC_28135</name>
</gene>
<organism evidence="1 2">
    <name type="scientific">Thalassiosira oceanica</name>
    <name type="common">Marine diatom</name>
    <dbReference type="NCBI Taxonomy" id="159749"/>
    <lineage>
        <taxon>Eukaryota</taxon>
        <taxon>Sar</taxon>
        <taxon>Stramenopiles</taxon>
        <taxon>Ochrophyta</taxon>
        <taxon>Bacillariophyta</taxon>
        <taxon>Coscinodiscophyceae</taxon>
        <taxon>Thalassiosirophycidae</taxon>
        <taxon>Thalassiosirales</taxon>
        <taxon>Thalassiosiraceae</taxon>
        <taxon>Thalassiosira</taxon>
    </lineage>
</organism>
<comment type="caution">
    <text evidence="1">The sequence shown here is derived from an EMBL/GenBank/DDBJ whole genome shotgun (WGS) entry which is preliminary data.</text>
</comment>
<proteinExistence type="predicted"/>
<dbReference type="EMBL" id="AGNL01039578">
    <property type="protein sequence ID" value="EJK52572.1"/>
    <property type="molecule type" value="Genomic_DNA"/>
</dbReference>
<dbReference type="Proteomes" id="UP000266841">
    <property type="component" value="Unassembled WGS sequence"/>
</dbReference>
<accession>K0S100</accession>
<protein>
    <recommendedName>
        <fullName evidence="3">HAT C-terminal dimerisation domain-containing protein</fullName>
    </recommendedName>
</protein>
<keyword evidence="2" id="KW-1185">Reference proteome</keyword>